<dbReference type="Gene3D" id="3.40.30.10">
    <property type="entry name" value="Glutaredoxin"/>
    <property type="match status" value="1"/>
</dbReference>
<dbReference type="EMBL" id="JANIIK010000110">
    <property type="protein sequence ID" value="KAJ3597001.1"/>
    <property type="molecule type" value="Genomic_DNA"/>
</dbReference>
<evidence type="ECO:0000259" key="15">
    <source>
        <dbReference type="PROSITE" id="PS51352"/>
    </source>
</evidence>
<protein>
    <recommendedName>
        <fullName evidence="3">protein disulfide-isomerase</fullName>
        <ecNumber evidence="3">5.3.4.1</ecNumber>
    </recommendedName>
</protein>
<comment type="function">
    <text evidence="13">Probable disulfide isomerase, which participates in the folding of proteins containing disulfide bonds. May act as a dithiol oxidase. Acts as a regulator of endoplasmic reticulum-mitochondria contact sites via its ability to regulate redox signals.</text>
</comment>
<evidence type="ECO:0000256" key="12">
    <source>
        <dbReference type="ARBA" id="ARBA00023284"/>
    </source>
</evidence>
<dbReference type="InterPro" id="IPR052250">
    <property type="entry name" value="PDI_TMX3"/>
</dbReference>
<comment type="catalytic activity">
    <reaction evidence="1">
        <text>Catalyzes the rearrangement of -S-S- bonds in proteins.</text>
        <dbReference type="EC" id="5.3.4.1"/>
    </reaction>
</comment>
<dbReference type="GO" id="GO:0009986">
    <property type="term" value="C:cell surface"/>
    <property type="evidence" value="ECO:0007669"/>
    <property type="project" value="TreeGrafter"/>
</dbReference>
<dbReference type="OrthoDB" id="74910at2759"/>
<evidence type="ECO:0000256" key="5">
    <source>
        <dbReference type="ARBA" id="ARBA00022729"/>
    </source>
</evidence>
<evidence type="ECO:0000256" key="10">
    <source>
        <dbReference type="ARBA" id="ARBA00023180"/>
    </source>
</evidence>
<organism evidence="16 17">
    <name type="scientific">Muraenolepis orangiensis</name>
    <name type="common">Patagonian moray cod</name>
    <dbReference type="NCBI Taxonomy" id="630683"/>
    <lineage>
        <taxon>Eukaryota</taxon>
        <taxon>Metazoa</taxon>
        <taxon>Chordata</taxon>
        <taxon>Craniata</taxon>
        <taxon>Vertebrata</taxon>
        <taxon>Euteleostomi</taxon>
        <taxon>Actinopterygii</taxon>
        <taxon>Neopterygii</taxon>
        <taxon>Teleostei</taxon>
        <taxon>Neoteleostei</taxon>
        <taxon>Acanthomorphata</taxon>
        <taxon>Zeiogadaria</taxon>
        <taxon>Gadariae</taxon>
        <taxon>Gadiformes</taxon>
        <taxon>Muraenolepidoidei</taxon>
        <taxon>Muraenolepididae</taxon>
        <taxon>Muraenolepis</taxon>
    </lineage>
</organism>
<dbReference type="GO" id="GO:0005789">
    <property type="term" value="C:endoplasmic reticulum membrane"/>
    <property type="evidence" value="ECO:0007669"/>
    <property type="project" value="UniProtKB-SubCell"/>
</dbReference>
<dbReference type="GO" id="GO:0003756">
    <property type="term" value="F:protein disulfide isomerase activity"/>
    <property type="evidence" value="ECO:0007669"/>
    <property type="project" value="UniProtKB-EC"/>
</dbReference>
<feature type="domain" description="Thioredoxin" evidence="15">
    <location>
        <begin position="1"/>
        <end position="124"/>
    </location>
</feature>
<keyword evidence="10" id="KW-0325">Glycoprotein</keyword>
<keyword evidence="4" id="KW-0812">Transmembrane</keyword>
<comment type="subcellular location">
    <subcellularLocation>
        <location evidence="2">Endoplasmic reticulum membrane</location>
        <topology evidence="2">Single-pass membrane protein</topology>
    </subcellularLocation>
</comment>
<dbReference type="InterPro" id="IPR013766">
    <property type="entry name" value="Thioredoxin_domain"/>
</dbReference>
<dbReference type="InterPro" id="IPR036249">
    <property type="entry name" value="Thioredoxin-like_sf"/>
</dbReference>
<keyword evidence="8" id="KW-0472">Membrane</keyword>
<gene>
    <name evidence="16" type="ORF">NHX12_003401</name>
</gene>
<keyword evidence="5 14" id="KW-0732">Signal</keyword>
<dbReference type="Proteomes" id="UP001148018">
    <property type="component" value="Unassembled WGS sequence"/>
</dbReference>
<dbReference type="Pfam" id="PF00085">
    <property type="entry name" value="Thioredoxin"/>
    <property type="match status" value="1"/>
</dbReference>
<evidence type="ECO:0000313" key="17">
    <source>
        <dbReference type="Proteomes" id="UP001148018"/>
    </source>
</evidence>
<dbReference type="SUPFAM" id="SSF52833">
    <property type="entry name" value="Thioredoxin-like"/>
    <property type="match status" value="1"/>
</dbReference>
<keyword evidence="11" id="KW-0413">Isomerase</keyword>
<accession>A0A9Q0E0B9</accession>
<dbReference type="EC" id="5.3.4.1" evidence="3"/>
<reference evidence="16" key="1">
    <citation type="submission" date="2022-07" db="EMBL/GenBank/DDBJ databases">
        <title>Chromosome-level genome of Muraenolepis orangiensis.</title>
        <authorList>
            <person name="Kim J."/>
        </authorList>
    </citation>
    <scope>NUCLEOTIDE SEQUENCE</scope>
    <source>
        <strain evidence="16">KU_S4_2022</strain>
        <tissue evidence="16">Muscle</tissue>
    </source>
</reference>
<proteinExistence type="predicted"/>
<dbReference type="FunFam" id="3.40.30.10:FF:000121">
    <property type="entry name" value="protein disulfide-isomerase TMX3 isoform X1"/>
    <property type="match status" value="1"/>
</dbReference>
<evidence type="ECO:0000256" key="3">
    <source>
        <dbReference type="ARBA" id="ARBA00012723"/>
    </source>
</evidence>
<keyword evidence="6" id="KW-0256">Endoplasmic reticulum</keyword>
<keyword evidence="9" id="KW-1015">Disulfide bond</keyword>
<feature type="chain" id="PRO_5040125024" description="protein disulfide-isomerase" evidence="14">
    <location>
        <begin position="19"/>
        <end position="124"/>
    </location>
</feature>
<evidence type="ECO:0000256" key="9">
    <source>
        <dbReference type="ARBA" id="ARBA00023157"/>
    </source>
</evidence>
<evidence type="ECO:0000256" key="4">
    <source>
        <dbReference type="ARBA" id="ARBA00022692"/>
    </source>
</evidence>
<evidence type="ECO:0000256" key="7">
    <source>
        <dbReference type="ARBA" id="ARBA00022989"/>
    </source>
</evidence>
<evidence type="ECO:0000256" key="6">
    <source>
        <dbReference type="ARBA" id="ARBA00022824"/>
    </source>
</evidence>
<evidence type="ECO:0000256" key="11">
    <source>
        <dbReference type="ARBA" id="ARBA00023235"/>
    </source>
</evidence>
<evidence type="ECO:0000313" key="16">
    <source>
        <dbReference type="EMBL" id="KAJ3597001.1"/>
    </source>
</evidence>
<sequence>MKTSAIVPVLVSLTAVWAFVEELDDTFMETKGQQEIWLIEFYSPRCAFCRQLDPVWDAIGAELRSLGSPVSVGKTDATAHTGLAKEFRVRGYPSIVMLKDNVQFHYHGPRTKDHIFDFANRVAG</sequence>
<evidence type="ECO:0000256" key="8">
    <source>
        <dbReference type="ARBA" id="ARBA00023136"/>
    </source>
</evidence>
<dbReference type="PANTHER" id="PTHR46426:SF1">
    <property type="entry name" value="PROTEIN DISULFIDE-ISOMERASE TMX3"/>
    <property type="match status" value="1"/>
</dbReference>
<evidence type="ECO:0000256" key="13">
    <source>
        <dbReference type="ARBA" id="ARBA00045246"/>
    </source>
</evidence>
<evidence type="ECO:0000256" key="2">
    <source>
        <dbReference type="ARBA" id="ARBA00004389"/>
    </source>
</evidence>
<comment type="caution">
    <text evidence="16">The sequence shown here is derived from an EMBL/GenBank/DDBJ whole genome shotgun (WGS) entry which is preliminary data.</text>
</comment>
<evidence type="ECO:0000256" key="1">
    <source>
        <dbReference type="ARBA" id="ARBA00001182"/>
    </source>
</evidence>
<keyword evidence="7" id="KW-1133">Transmembrane helix</keyword>
<evidence type="ECO:0000256" key="14">
    <source>
        <dbReference type="SAM" id="SignalP"/>
    </source>
</evidence>
<feature type="signal peptide" evidence="14">
    <location>
        <begin position="1"/>
        <end position="18"/>
    </location>
</feature>
<dbReference type="PANTHER" id="PTHR46426">
    <property type="entry name" value="PROTEIN DISULFIDE-ISOMERASE TMX3"/>
    <property type="match status" value="1"/>
</dbReference>
<keyword evidence="17" id="KW-1185">Reference proteome</keyword>
<keyword evidence="12" id="KW-0676">Redox-active center</keyword>
<name>A0A9Q0E0B9_9TELE</name>
<dbReference type="PROSITE" id="PS51352">
    <property type="entry name" value="THIOREDOXIN_2"/>
    <property type="match status" value="1"/>
</dbReference>
<dbReference type="AlphaFoldDB" id="A0A9Q0E0B9"/>